<protein>
    <submittedName>
        <fullName evidence="1">Uncharacterized protein</fullName>
    </submittedName>
</protein>
<dbReference type="AlphaFoldDB" id="A0A2H3DHA1"/>
<gene>
    <name evidence="1" type="ORF">ARMGADRAFT_58541</name>
</gene>
<dbReference type="Proteomes" id="UP000217790">
    <property type="component" value="Unassembled WGS sequence"/>
</dbReference>
<keyword evidence="2" id="KW-1185">Reference proteome</keyword>
<name>A0A2H3DHA1_ARMGA</name>
<sequence>MLRLASFPLVKRTVLSLSFYSSASSSLIALGHLVSCINDYQSSASKNAIGRAPLKGIGAAAWIIDTTANISPSTTPNPRILDAVQRWMTETTAAIFISALRCYLLPFTCVHKSGSQRYKDSQLCSHAFHISIAWSTPRLKVSMSEMLPELVWRGSGIVYRAPFLTSFVIRCTKWQMLATMAPAHPHIPAI</sequence>
<dbReference type="EMBL" id="KZ293653">
    <property type="protein sequence ID" value="PBK94595.1"/>
    <property type="molecule type" value="Genomic_DNA"/>
</dbReference>
<reference evidence="2" key="1">
    <citation type="journal article" date="2017" name="Nat. Ecol. Evol.">
        <title>Genome expansion and lineage-specific genetic innovations in the forest pathogenic fungi Armillaria.</title>
        <authorList>
            <person name="Sipos G."/>
            <person name="Prasanna A.N."/>
            <person name="Walter M.C."/>
            <person name="O'Connor E."/>
            <person name="Balint B."/>
            <person name="Krizsan K."/>
            <person name="Kiss B."/>
            <person name="Hess J."/>
            <person name="Varga T."/>
            <person name="Slot J."/>
            <person name="Riley R."/>
            <person name="Boka B."/>
            <person name="Rigling D."/>
            <person name="Barry K."/>
            <person name="Lee J."/>
            <person name="Mihaltcheva S."/>
            <person name="LaButti K."/>
            <person name="Lipzen A."/>
            <person name="Waldron R."/>
            <person name="Moloney N.M."/>
            <person name="Sperisen C."/>
            <person name="Kredics L."/>
            <person name="Vagvoelgyi C."/>
            <person name="Patrignani A."/>
            <person name="Fitzpatrick D."/>
            <person name="Nagy I."/>
            <person name="Doyle S."/>
            <person name="Anderson J.B."/>
            <person name="Grigoriev I.V."/>
            <person name="Gueldener U."/>
            <person name="Muensterkoetter M."/>
            <person name="Nagy L.G."/>
        </authorList>
    </citation>
    <scope>NUCLEOTIDE SEQUENCE [LARGE SCALE GENOMIC DNA]</scope>
    <source>
        <strain evidence="2">Ar21-2</strain>
    </source>
</reference>
<evidence type="ECO:0000313" key="1">
    <source>
        <dbReference type="EMBL" id="PBK94595.1"/>
    </source>
</evidence>
<evidence type="ECO:0000313" key="2">
    <source>
        <dbReference type="Proteomes" id="UP000217790"/>
    </source>
</evidence>
<accession>A0A2H3DHA1</accession>
<proteinExistence type="predicted"/>
<dbReference type="InParanoid" id="A0A2H3DHA1"/>
<organism evidence="1 2">
    <name type="scientific">Armillaria gallica</name>
    <name type="common">Bulbous honey fungus</name>
    <name type="synonym">Armillaria bulbosa</name>
    <dbReference type="NCBI Taxonomy" id="47427"/>
    <lineage>
        <taxon>Eukaryota</taxon>
        <taxon>Fungi</taxon>
        <taxon>Dikarya</taxon>
        <taxon>Basidiomycota</taxon>
        <taxon>Agaricomycotina</taxon>
        <taxon>Agaricomycetes</taxon>
        <taxon>Agaricomycetidae</taxon>
        <taxon>Agaricales</taxon>
        <taxon>Marasmiineae</taxon>
        <taxon>Physalacriaceae</taxon>
        <taxon>Armillaria</taxon>
    </lineage>
</organism>
<dbReference type="OrthoDB" id="10640817at2759"/>